<dbReference type="InterPro" id="IPR005046">
    <property type="entry name" value="DUF285"/>
</dbReference>
<name>A0ABR1FTA3_AURAN</name>
<dbReference type="Pfam" id="PF03382">
    <property type="entry name" value="DUF285"/>
    <property type="match status" value="1"/>
</dbReference>
<dbReference type="EMBL" id="JBBJCI010000231">
    <property type="protein sequence ID" value="KAK7237906.1"/>
    <property type="molecule type" value="Genomic_DNA"/>
</dbReference>
<organism evidence="1 2">
    <name type="scientific">Aureococcus anophagefferens</name>
    <name type="common">Harmful bloom alga</name>
    <dbReference type="NCBI Taxonomy" id="44056"/>
    <lineage>
        <taxon>Eukaryota</taxon>
        <taxon>Sar</taxon>
        <taxon>Stramenopiles</taxon>
        <taxon>Ochrophyta</taxon>
        <taxon>Pelagophyceae</taxon>
        <taxon>Pelagomonadales</taxon>
        <taxon>Pelagomonadaceae</taxon>
        <taxon>Aureococcus</taxon>
    </lineage>
</organism>
<evidence type="ECO:0000313" key="1">
    <source>
        <dbReference type="EMBL" id="KAK7237906.1"/>
    </source>
</evidence>
<evidence type="ECO:0008006" key="3">
    <source>
        <dbReference type="Google" id="ProtNLM"/>
    </source>
</evidence>
<gene>
    <name evidence="1" type="ORF">SO694_00022439</name>
</gene>
<dbReference type="Proteomes" id="UP001363151">
    <property type="component" value="Unassembled WGS sequence"/>
</dbReference>
<protein>
    <recommendedName>
        <fullName evidence="3">BspA family leucine-rich repeat surface protein</fullName>
    </recommendedName>
</protein>
<sequence>MYTQDLALPTTTCYERIDFGCGDVNRDNATSILDAVLIAALRGPRGVGVARLPTRIPTYSPTASFLPSYLPTTSDPSMMPTGEPDVRAECAAPSYTTPLPTRSPAPTSFAFASKADLKIAVDAWLADADAAEAIYGHISSWDTSKVTDMSSMFFYADAFNQDLSGWDTSAVTDMSAMFNYASAFNQDIGDWDTSKVTSMNYLFEEAHAFNQDIGAWNTASVTSMSWTFMLWPSTRTSAIGTRRP</sequence>
<proteinExistence type="predicted"/>
<comment type="caution">
    <text evidence="1">The sequence shown here is derived from an EMBL/GenBank/DDBJ whole genome shotgun (WGS) entry which is preliminary data.</text>
</comment>
<evidence type="ECO:0000313" key="2">
    <source>
        <dbReference type="Proteomes" id="UP001363151"/>
    </source>
</evidence>
<reference evidence="1 2" key="1">
    <citation type="submission" date="2024-03" db="EMBL/GenBank/DDBJ databases">
        <title>Aureococcus anophagefferens CCMP1851 and Kratosvirus quantuckense: Draft genome of a second virus-susceptible host strain in the model system.</title>
        <authorList>
            <person name="Chase E."/>
            <person name="Truchon A.R."/>
            <person name="Schepens W."/>
            <person name="Wilhelm S.W."/>
        </authorList>
    </citation>
    <scope>NUCLEOTIDE SEQUENCE [LARGE SCALE GENOMIC DNA]</scope>
    <source>
        <strain evidence="1 2">CCMP1851</strain>
    </source>
</reference>
<dbReference type="InterPro" id="IPR011889">
    <property type="entry name" value="Liste_lipo_26"/>
</dbReference>
<accession>A0ABR1FTA3</accession>
<keyword evidence="2" id="KW-1185">Reference proteome</keyword>
<dbReference type="NCBIfam" id="TIGR02167">
    <property type="entry name" value="Liste_lipo_26"/>
    <property type="match status" value="4"/>
</dbReference>